<dbReference type="HOGENOM" id="CLU_2428633_0_0_1"/>
<dbReference type="AlphaFoldDB" id="F2PTH5"/>
<dbReference type="InterPro" id="IPR036691">
    <property type="entry name" value="Endo/exonu/phosph_ase_sf"/>
</dbReference>
<organism evidence="1 2">
    <name type="scientific">Trichophyton equinum (strain ATCC MYA-4606 / CBS 127.97)</name>
    <name type="common">Horse ringworm fungus</name>
    <dbReference type="NCBI Taxonomy" id="559882"/>
    <lineage>
        <taxon>Eukaryota</taxon>
        <taxon>Fungi</taxon>
        <taxon>Dikarya</taxon>
        <taxon>Ascomycota</taxon>
        <taxon>Pezizomycotina</taxon>
        <taxon>Eurotiomycetes</taxon>
        <taxon>Eurotiomycetidae</taxon>
        <taxon>Onygenales</taxon>
        <taxon>Arthrodermataceae</taxon>
        <taxon>Trichophyton</taxon>
    </lineage>
</organism>
<dbReference type="Gene3D" id="3.60.10.10">
    <property type="entry name" value="Endonuclease/exonuclease/phosphatase"/>
    <property type="match status" value="1"/>
</dbReference>
<dbReference type="VEuPathDB" id="FungiDB:TEQG_04351"/>
<protein>
    <submittedName>
        <fullName evidence="1">Endonuclease/exonuclease/phosphatase</fullName>
    </submittedName>
</protein>
<evidence type="ECO:0000313" key="2">
    <source>
        <dbReference type="Proteomes" id="UP000009169"/>
    </source>
</evidence>
<sequence>MTLRIINVSRDGRKETKTLRVCNTHLDSLSSVHPIRLQQVAKATNYLEEGIRGGVLAGNTGFAASDDRIAGDNNLKDAYLVLGGTEGDSNG</sequence>
<proteinExistence type="predicted"/>
<evidence type="ECO:0000313" key="1">
    <source>
        <dbReference type="EMBL" id="EGE05193.1"/>
    </source>
</evidence>
<dbReference type="Proteomes" id="UP000009169">
    <property type="component" value="Unassembled WGS sequence"/>
</dbReference>
<gene>
    <name evidence="1" type="ORF">TEQG_04351</name>
</gene>
<dbReference type="GO" id="GO:0004519">
    <property type="term" value="F:endonuclease activity"/>
    <property type="evidence" value="ECO:0007669"/>
    <property type="project" value="UniProtKB-KW"/>
</dbReference>
<dbReference type="EMBL" id="DS995738">
    <property type="protein sequence ID" value="EGE05193.1"/>
    <property type="molecule type" value="Genomic_DNA"/>
</dbReference>
<keyword evidence="1" id="KW-0378">Hydrolase</keyword>
<accession>F2PTH5</accession>
<keyword evidence="1" id="KW-0255">Endonuclease</keyword>
<dbReference type="OrthoDB" id="9975959at2759"/>
<dbReference type="GO" id="GO:0004527">
    <property type="term" value="F:exonuclease activity"/>
    <property type="evidence" value="ECO:0007669"/>
    <property type="project" value="UniProtKB-KW"/>
</dbReference>
<reference evidence="2" key="1">
    <citation type="journal article" date="2012" name="MBio">
        <title>Comparative genome analysis of Trichophyton rubrum and related dermatophytes reveals candidate genes involved in infection.</title>
        <authorList>
            <person name="Martinez D.A."/>
            <person name="Oliver B.G."/>
            <person name="Graeser Y."/>
            <person name="Goldberg J.M."/>
            <person name="Li W."/>
            <person name="Martinez-Rossi N.M."/>
            <person name="Monod M."/>
            <person name="Shelest E."/>
            <person name="Barton R.C."/>
            <person name="Birch E."/>
            <person name="Brakhage A.A."/>
            <person name="Chen Z."/>
            <person name="Gurr S.J."/>
            <person name="Heiman D."/>
            <person name="Heitman J."/>
            <person name="Kosti I."/>
            <person name="Rossi A."/>
            <person name="Saif S."/>
            <person name="Samalova M."/>
            <person name="Saunders C.W."/>
            <person name="Shea T."/>
            <person name="Summerbell R.C."/>
            <person name="Xu J."/>
            <person name="Young S."/>
            <person name="Zeng Q."/>
            <person name="Birren B.W."/>
            <person name="Cuomo C.A."/>
            <person name="White T.C."/>
        </authorList>
    </citation>
    <scope>NUCLEOTIDE SEQUENCE [LARGE SCALE GENOMIC DNA]</scope>
    <source>
        <strain evidence="2">ATCC MYA-4606 / CBS 127.97</strain>
    </source>
</reference>
<keyword evidence="1" id="KW-0540">Nuclease</keyword>
<name>F2PTH5_TRIEC</name>
<keyword evidence="2" id="KW-1185">Reference proteome</keyword>